<keyword evidence="1" id="KW-0812">Transmembrane</keyword>
<keyword evidence="1" id="KW-0472">Membrane</keyword>
<dbReference type="InterPro" id="IPR008620">
    <property type="entry name" value="FixH"/>
</dbReference>
<dbReference type="EMBL" id="PQCO01000249">
    <property type="protein sequence ID" value="PUD99753.1"/>
    <property type="molecule type" value="Genomic_DNA"/>
</dbReference>
<keyword evidence="1" id="KW-1133">Transmembrane helix</keyword>
<proteinExistence type="predicted"/>
<evidence type="ECO:0000256" key="1">
    <source>
        <dbReference type="SAM" id="Phobius"/>
    </source>
</evidence>
<accession>A0A657PR21</accession>
<name>A0A657PR21_9GAMM</name>
<gene>
    <name evidence="2" type="ORF">C3L24_10455</name>
</gene>
<organism evidence="2 3">
    <name type="scientific">Candidatus Sedimenticola endophacoides</name>
    <dbReference type="NCBI Taxonomy" id="2548426"/>
    <lineage>
        <taxon>Bacteria</taxon>
        <taxon>Pseudomonadati</taxon>
        <taxon>Pseudomonadota</taxon>
        <taxon>Gammaproteobacteria</taxon>
        <taxon>Chromatiales</taxon>
        <taxon>Sedimenticolaceae</taxon>
        <taxon>Sedimenticola</taxon>
    </lineage>
</organism>
<comment type="caution">
    <text evidence="2">The sequence shown here is derived from an EMBL/GenBank/DDBJ whole genome shotgun (WGS) entry which is preliminary data.</text>
</comment>
<evidence type="ECO:0000313" key="2">
    <source>
        <dbReference type="EMBL" id="PUD99753.1"/>
    </source>
</evidence>
<evidence type="ECO:0000313" key="3">
    <source>
        <dbReference type="Proteomes" id="UP000250928"/>
    </source>
</evidence>
<reference evidence="2 3" key="1">
    <citation type="submission" date="2018-01" db="EMBL/GenBank/DDBJ databases">
        <title>Novel co-symbiosis in the lucinid bivalve Phacoides pectinatus.</title>
        <authorList>
            <person name="Lim S.J."/>
            <person name="Davis B.G."/>
            <person name="Gill D.E."/>
            <person name="Engel A.S."/>
            <person name="Anderson L.C."/>
            <person name="Campbell B.J."/>
        </authorList>
    </citation>
    <scope>NUCLEOTIDE SEQUENCE [LARGE SCALE GENOMIC DNA]</scope>
    <source>
        <strain evidence="2">N3_P5</strain>
    </source>
</reference>
<dbReference type="Pfam" id="PF05751">
    <property type="entry name" value="FixH"/>
    <property type="match status" value="1"/>
</dbReference>
<dbReference type="AlphaFoldDB" id="A0A657PR21"/>
<dbReference type="Proteomes" id="UP000250928">
    <property type="component" value="Unassembled WGS sequence"/>
</dbReference>
<protein>
    <submittedName>
        <fullName evidence="2">Nitrogen fixation protein FixH</fullName>
    </submittedName>
</protein>
<sequence>MSEKQKALRSPWVLAWIGMFVIFVGANFVMIYLAESRSPGLVVEDYYDRGQDYEANMLKRQAKALAWDMQLIAPPYVDVAKAATYGVRISDRAGAPFAPDSVVFYAYRPADAEQDFSVPMKQIEPGLYQAPVSFPLLGVWDILISARSGEDEINLPHRISAGVK</sequence>
<feature type="transmembrane region" description="Helical" evidence="1">
    <location>
        <begin position="12"/>
        <end position="34"/>
    </location>
</feature>